<keyword evidence="6 10" id="KW-0067">ATP-binding</keyword>
<dbReference type="GO" id="GO:0005737">
    <property type="term" value="C:cytoplasm"/>
    <property type="evidence" value="ECO:0007669"/>
    <property type="project" value="UniProtKB-SubCell"/>
</dbReference>
<keyword evidence="8 10" id="KW-0030">Aminoacyl-tRNA synthetase</keyword>
<evidence type="ECO:0000256" key="10">
    <source>
        <dbReference type="HAMAP-Rule" id="MF_00177"/>
    </source>
</evidence>
<dbReference type="InterPro" id="IPR020751">
    <property type="entry name" value="aa-tRNA-synth_I_codon-bd_sub2"/>
</dbReference>
<reference evidence="12 13" key="1">
    <citation type="journal article" date="2015" name="MBio">
        <title>Genome-Resolved Metagenomic Analysis Reveals Roles for Candidate Phyla and Other Microbial Community Members in Biogeochemical Transformations in Oil Reservoirs.</title>
        <authorList>
            <person name="Hu P."/>
            <person name="Tom L."/>
            <person name="Singh A."/>
            <person name="Thomas B.C."/>
            <person name="Baker B.J."/>
            <person name="Piceno Y.M."/>
            <person name="Andersen G.L."/>
            <person name="Banfield J.F."/>
        </authorList>
    </citation>
    <scope>NUCLEOTIDE SEQUENCE [LARGE SCALE GENOMIC DNA]</scope>
    <source>
        <strain evidence="12">57_489</strain>
    </source>
</reference>
<gene>
    <name evidence="10" type="primary">lysS</name>
    <name evidence="12" type="ORF">XD72_0873</name>
</gene>
<dbReference type="SUPFAM" id="SSF52374">
    <property type="entry name" value="Nucleotidylyl transferase"/>
    <property type="match status" value="1"/>
</dbReference>
<feature type="short sequence motif" description="'HIGH' region" evidence="10">
    <location>
        <begin position="164"/>
        <end position="172"/>
    </location>
</feature>
<evidence type="ECO:0000256" key="5">
    <source>
        <dbReference type="ARBA" id="ARBA00022741"/>
    </source>
</evidence>
<dbReference type="Gene3D" id="1.10.10.350">
    <property type="match status" value="1"/>
</dbReference>
<dbReference type="PATRIC" id="fig|301375.7.peg.444"/>
<name>A0A117LFS2_9EURY</name>
<dbReference type="GO" id="GO:0000049">
    <property type="term" value="F:tRNA binding"/>
    <property type="evidence" value="ECO:0007669"/>
    <property type="project" value="InterPro"/>
</dbReference>
<evidence type="ECO:0000256" key="1">
    <source>
        <dbReference type="ARBA" id="ARBA00004496"/>
    </source>
</evidence>
<dbReference type="EMBL" id="LGFT01000016">
    <property type="protein sequence ID" value="KUK44768.1"/>
    <property type="molecule type" value="Genomic_DNA"/>
</dbReference>
<evidence type="ECO:0000256" key="3">
    <source>
        <dbReference type="ARBA" id="ARBA00022490"/>
    </source>
</evidence>
<proteinExistence type="inferred from homology"/>
<dbReference type="GO" id="GO:0004824">
    <property type="term" value="F:lysine-tRNA ligase activity"/>
    <property type="evidence" value="ECO:0007669"/>
    <property type="project" value="UniProtKB-UniRule"/>
</dbReference>
<dbReference type="PANTHER" id="PTHR37940:SF1">
    <property type="entry name" value="LYSINE--TRNA LIGASE"/>
    <property type="match status" value="1"/>
</dbReference>
<evidence type="ECO:0000256" key="8">
    <source>
        <dbReference type="ARBA" id="ARBA00023146"/>
    </source>
</evidence>
<comment type="subcellular location">
    <subcellularLocation>
        <location evidence="1 10">Cytoplasm</location>
    </subcellularLocation>
</comment>
<dbReference type="Gene3D" id="3.40.50.620">
    <property type="entry name" value="HUPs"/>
    <property type="match status" value="2"/>
</dbReference>
<accession>A0A117LFS2</accession>
<evidence type="ECO:0000256" key="4">
    <source>
        <dbReference type="ARBA" id="ARBA00022598"/>
    </source>
</evidence>
<evidence type="ECO:0000259" key="11">
    <source>
        <dbReference type="Pfam" id="PF19269"/>
    </source>
</evidence>
<dbReference type="SUPFAM" id="SSF48163">
    <property type="entry name" value="An anticodon-binding domain of class I aminoacyl-tRNA synthetases"/>
    <property type="match status" value="1"/>
</dbReference>
<evidence type="ECO:0000256" key="2">
    <source>
        <dbReference type="ARBA" id="ARBA00005594"/>
    </source>
</evidence>
<evidence type="ECO:0000313" key="12">
    <source>
        <dbReference type="EMBL" id="KUK44768.1"/>
    </source>
</evidence>
<dbReference type="CDD" id="cd00674">
    <property type="entry name" value="LysRS_core_class_I"/>
    <property type="match status" value="1"/>
</dbReference>
<dbReference type="GO" id="GO:0005524">
    <property type="term" value="F:ATP binding"/>
    <property type="evidence" value="ECO:0007669"/>
    <property type="project" value="UniProtKB-UniRule"/>
</dbReference>
<comment type="caution">
    <text evidence="10">Lacks conserved residue(s) required for the propagation of feature annotation.</text>
</comment>
<keyword evidence="4 10" id="KW-0436">Ligase</keyword>
<dbReference type="Pfam" id="PF19269">
    <property type="entry name" value="Anticodon_2"/>
    <property type="match status" value="1"/>
</dbReference>
<keyword evidence="3 10" id="KW-0963">Cytoplasm</keyword>
<dbReference type="EC" id="6.1.1.6" evidence="10"/>
<dbReference type="GO" id="GO:0006430">
    <property type="term" value="P:lysyl-tRNA aminoacylation"/>
    <property type="evidence" value="ECO:0007669"/>
    <property type="project" value="UniProtKB-UniRule"/>
</dbReference>
<keyword evidence="5 10" id="KW-0547">Nucleotide-binding</keyword>
<dbReference type="AlphaFoldDB" id="A0A117LFS2"/>
<comment type="similarity">
    <text evidence="2 10">Belongs to the class-I aminoacyl-tRNA synthetase family.</text>
</comment>
<comment type="catalytic activity">
    <reaction evidence="9 10">
        <text>tRNA(Lys) + L-lysine + ATP = L-lysyl-tRNA(Lys) + AMP + diphosphate</text>
        <dbReference type="Rhea" id="RHEA:20792"/>
        <dbReference type="Rhea" id="RHEA-COMP:9696"/>
        <dbReference type="Rhea" id="RHEA-COMP:9697"/>
        <dbReference type="ChEBI" id="CHEBI:30616"/>
        <dbReference type="ChEBI" id="CHEBI:32551"/>
        <dbReference type="ChEBI" id="CHEBI:33019"/>
        <dbReference type="ChEBI" id="CHEBI:78442"/>
        <dbReference type="ChEBI" id="CHEBI:78529"/>
        <dbReference type="ChEBI" id="CHEBI:456215"/>
        <dbReference type="EC" id="6.1.1.6"/>
    </reaction>
</comment>
<dbReference type="Proteomes" id="UP000057043">
    <property type="component" value="Unassembled WGS sequence"/>
</dbReference>
<dbReference type="Gene3D" id="6.10.20.10">
    <property type="entry name" value="Lysine tRNA ligase, stem contact fold domain"/>
    <property type="match status" value="1"/>
</dbReference>
<evidence type="ECO:0000256" key="6">
    <source>
        <dbReference type="ARBA" id="ARBA00022840"/>
    </source>
</evidence>
<dbReference type="InterPro" id="IPR045462">
    <property type="entry name" value="aa-tRNA-synth_I_cd-bd"/>
</dbReference>
<dbReference type="Pfam" id="PF01921">
    <property type="entry name" value="tRNA-synt_1f"/>
    <property type="match status" value="1"/>
</dbReference>
<dbReference type="HAMAP" id="MF_00177">
    <property type="entry name" value="Lys_tRNA_synth_class1"/>
    <property type="match status" value="1"/>
</dbReference>
<dbReference type="PROSITE" id="PS00178">
    <property type="entry name" value="AA_TRNA_LIGASE_I"/>
    <property type="match status" value="1"/>
</dbReference>
<organism evidence="12 13">
    <name type="scientific">Methanothrix harundinacea</name>
    <dbReference type="NCBI Taxonomy" id="301375"/>
    <lineage>
        <taxon>Archaea</taxon>
        <taxon>Methanobacteriati</taxon>
        <taxon>Methanobacteriota</taxon>
        <taxon>Stenosarchaea group</taxon>
        <taxon>Methanomicrobia</taxon>
        <taxon>Methanotrichales</taxon>
        <taxon>Methanotrichaceae</taxon>
        <taxon>Methanothrix</taxon>
    </lineage>
</organism>
<dbReference type="InterPro" id="IPR002904">
    <property type="entry name" value="Lys-tRNA-ligase"/>
</dbReference>
<dbReference type="InterPro" id="IPR014729">
    <property type="entry name" value="Rossmann-like_a/b/a_fold"/>
</dbReference>
<evidence type="ECO:0000256" key="9">
    <source>
        <dbReference type="ARBA" id="ARBA00048573"/>
    </source>
</evidence>
<evidence type="ECO:0000313" key="13">
    <source>
        <dbReference type="Proteomes" id="UP000057043"/>
    </source>
</evidence>
<dbReference type="Gene3D" id="1.10.10.770">
    <property type="match status" value="1"/>
</dbReference>
<comment type="caution">
    <text evidence="12">The sequence shown here is derived from an EMBL/GenBank/DDBJ whole genome shotgun (WGS) entry which is preliminary data.</text>
</comment>
<dbReference type="PANTHER" id="PTHR37940">
    <property type="entry name" value="LYSINE--TRNA LIGASE"/>
    <property type="match status" value="1"/>
</dbReference>
<feature type="domain" description="Aminoacyl-tRNA synthetase class I anticodon-binding" evidence="11">
    <location>
        <begin position="555"/>
        <end position="631"/>
    </location>
</feature>
<keyword evidence="7 10" id="KW-0648">Protein biosynthesis</keyword>
<dbReference type="InterPro" id="IPR042078">
    <property type="entry name" value="Lys-tRNA-ligase_SC_fold"/>
</dbReference>
<feature type="short sequence motif" description="'KMSKS' region" evidence="10">
    <location>
        <begin position="410"/>
        <end position="414"/>
    </location>
</feature>
<dbReference type="InterPro" id="IPR008925">
    <property type="entry name" value="aa_tRNA-synth_I_cd-bd_sf"/>
</dbReference>
<dbReference type="InterPro" id="IPR001412">
    <property type="entry name" value="aa-tRNA-synth_I_CS"/>
</dbReference>
<protein>
    <recommendedName>
        <fullName evidence="10">Lysine--tRNA ligase</fullName>
        <ecNumber evidence="10">6.1.1.6</ecNumber>
    </recommendedName>
    <alternativeName>
        <fullName evidence="10">Lysyl-tRNA synthetase</fullName>
        <shortName evidence="10">LysRS</shortName>
    </alternativeName>
</protein>
<evidence type="ECO:0000256" key="7">
    <source>
        <dbReference type="ARBA" id="ARBA00022917"/>
    </source>
</evidence>
<sequence length="634" mass="69418">MGAVEGGIQGADAVDRGLDDGVLLGVDGAAELVAVSALDVLAAAPHLQTVGEARGSAVVPGGEDPLVPHQDRADLVVEAGGPGPHHLGDLHEVLVEGRPIHGIRLIKGYITFISGQLSTGQEKGRKVNITFCVDGEAMTIHWADVAAEKLAGRGPQTVATGITPSGQIHLGNMREVMTADAVFRALIDRGVGARLIYIADTFDPLRRLYPFLPKSFEEHVGKPLSEIPCPEGCCESYADHFLRPFFDSLERLGIRPEVYRADRMYKEGLYVDAIKTALEKRDEIARILKEVSGRDLAADWCPLDVICQSCGRLNTTKVVGFDLERETAEYVCRCGHRGTASMRGGGKLAWRVDWPARWSILKVTMEPFGKDHATAGGSYDTGKRISEEVYDYPAPYPVVYEWIHLKGKGAMHSSTGVVVTIRDMLDVVPPEVLRYLIIRSKPEKHIEFDPGLPLLTLIEEYDRRAGEERAIELSKVGAEGPSAIPYRHMVTAVQIAGDDAEKLLAVLDRSGYDTTGVDQILSRAANVRAWLDRYAPPFVKFQLQETLPSKVKNVDPELREALGVLAGRIYGKSAEEIHNDVYAIAKERGLDVKKLFQAIYVAFLGQKQGPKVGWFLASLDGEFVRERLKAASAE</sequence>
<dbReference type="NCBIfam" id="TIGR00467">
    <property type="entry name" value="lysS_arch"/>
    <property type="match status" value="1"/>
</dbReference>